<dbReference type="Gene3D" id="3.40.50.720">
    <property type="entry name" value="NAD(P)-binding Rossmann-like Domain"/>
    <property type="match status" value="1"/>
</dbReference>
<protein>
    <submittedName>
        <fullName evidence="5">NADP-dependent 3-hydroxy acid dehydrogenase YdfG</fullName>
    </submittedName>
</protein>
<evidence type="ECO:0000256" key="2">
    <source>
        <dbReference type="ARBA" id="ARBA00023002"/>
    </source>
</evidence>
<dbReference type="CDD" id="cd05233">
    <property type="entry name" value="SDR_c"/>
    <property type="match status" value="1"/>
</dbReference>
<dbReference type="InterPro" id="IPR036291">
    <property type="entry name" value="NAD(P)-bd_dom_sf"/>
</dbReference>
<comment type="similarity">
    <text evidence="1 3">Belongs to the short-chain dehydrogenases/reductases (SDR) family.</text>
</comment>
<dbReference type="Pfam" id="PF00106">
    <property type="entry name" value="adh_short"/>
    <property type="match status" value="1"/>
</dbReference>
<evidence type="ECO:0000313" key="6">
    <source>
        <dbReference type="Proteomes" id="UP000219439"/>
    </source>
</evidence>
<dbReference type="Proteomes" id="UP000219439">
    <property type="component" value="Unassembled WGS sequence"/>
</dbReference>
<proteinExistence type="inferred from homology"/>
<dbReference type="PRINTS" id="PR00080">
    <property type="entry name" value="SDRFAMILY"/>
</dbReference>
<dbReference type="PRINTS" id="PR00081">
    <property type="entry name" value="GDHRDH"/>
</dbReference>
<dbReference type="GO" id="GO:0016491">
    <property type="term" value="F:oxidoreductase activity"/>
    <property type="evidence" value="ECO:0007669"/>
    <property type="project" value="UniProtKB-KW"/>
</dbReference>
<evidence type="ECO:0000313" key="5">
    <source>
        <dbReference type="EMBL" id="SNZ21286.1"/>
    </source>
</evidence>
<dbReference type="FunFam" id="3.40.50.720:FF:000084">
    <property type="entry name" value="Short-chain dehydrogenase reductase"/>
    <property type="match status" value="1"/>
</dbReference>
<sequence length="255" mass="26317">MSEFQGKTAIITGASRGIGEAAARHLAELGANVVLAARSASAISKIADEIKGQGGKACAFACDVSDHEAMAALINHAVETYGRLDILVNNAGLIDPIARIADSDVEEWGKVIDVNVKGVYYALRYGIPVMEKQGGGTIINISSGAANAALEGWSHYCASKAAVLRLTGGAHLEYASSGVRVIGLSPGTVATEMQVSIKASGINPVSQLDPSVHIPAEWVAKTIAYLSGPGGDEYVGQDFSLKTDEGRAKVGLPAV</sequence>
<evidence type="ECO:0000256" key="1">
    <source>
        <dbReference type="ARBA" id="ARBA00006484"/>
    </source>
</evidence>
<evidence type="ECO:0000259" key="4">
    <source>
        <dbReference type="SMART" id="SM00822"/>
    </source>
</evidence>
<dbReference type="OrthoDB" id="9810734at2"/>
<dbReference type="SUPFAM" id="SSF51735">
    <property type="entry name" value="NAD(P)-binding Rossmann-fold domains"/>
    <property type="match status" value="1"/>
</dbReference>
<dbReference type="InterPro" id="IPR020904">
    <property type="entry name" value="Sc_DH/Rdtase_CS"/>
</dbReference>
<gene>
    <name evidence="5" type="ORF">SAMN06265368_4403</name>
</gene>
<dbReference type="PANTHER" id="PTHR43669:SF3">
    <property type="entry name" value="ALCOHOL DEHYDROGENASE, PUTATIVE (AFU_ORTHOLOGUE AFUA_3G03445)-RELATED"/>
    <property type="match status" value="1"/>
</dbReference>
<dbReference type="RefSeq" id="WP_097155661.1">
    <property type="nucleotide sequence ID" value="NZ_OBEL01000007.1"/>
</dbReference>
<dbReference type="SMART" id="SM00822">
    <property type="entry name" value="PKS_KR"/>
    <property type="match status" value="1"/>
</dbReference>
<keyword evidence="6" id="KW-1185">Reference proteome</keyword>
<dbReference type="AlphaFoldDB" id="A0A285PMB9"/>
<dbReference type="InterPro" id="IPR057326">
    <property type="entry name" value="KR_dom"/>
</dbReference>
<reference evidence="5 6" key="1">
    <citation type="submission" date="2017-09" db="EMBL/GenBank/DDBJ databases">
        <authorList>
            <person name="Ehlers B."/>
            <person name="Leendertz F.H."/>
        </authorList>
    </citation>
    <scope>NUCLEOTIDE SEQUENCE [LARGE SCALE GENOMIC DNA]</scope>
    <source>
        <strain evidence="5 6">DSM 18289</strain>
    </source>
</reference>
<dbReference type="InterPro" id="IPR002347">
    <property type="entry name" value="SDR_fam"/>
</dbReference>
<dbReference type="PROSITE" id="PS00061">
    <property type="entry name" value="ADH_SHORT"/>
    <property type="match status" value="1"/>
</dbReference>
<feature type="domain" description="Ketoreductase" evidence="4">
    <location>
        <begin position="7"/>
        <end position="185"/>
    </location>
</feature>
<accession>A0A285PMB9</accession>
<dbReference type="PANTHER" id="PTHR43669">
    <property type="entry name" value="5-KETO-D-GLUCONATE 5-REDUCTASE"/>
    <property type="match status" value="1"/>
</dbReference>
<name>A0A285PMB9_9HYPH</name>
<keyword evidence="2" id="KW-0560">Oxidoreductase</keyword>
<evidence type="ECO:0000256" key="3">
    <source>
        <dbReference type="RuleBase" id="RU000363"/>
    </source>
</evidence>
<organism evidence="5 6">
    <name type="scientific">Cohaesibacter gelatinilyticus</name>
    <dbReference type="NCBI Taxonomy" id="372072"/>
    <lineage>
        <taxon>Bacteria</taxon>
        <taxon>Pseudomonadati</taxon>
        <taxon>Pseudomonadota</taxon>
        <taxon>Alphaproteobacteria</taxon>
        <taxon>Hyphomicrobiales</taxon>
        <taxon>Cohaesibacteraceae</taxon>
    </lineage>
</organism>
<dbReference type="EMBL" id="OBEL01000007">
    <property type="protein sequence ID" value="SNZ21286.1"/>
    <property type="molecule type" value="Genomic_DNA"/>
</dbReference>